<evidence type="ECO:0000256" key="4">
    <source>
        <dbReference type="NCBIfam" id="TIGR00517"/>
    </source>
</evidence>
<dbReference type="GO" id="GO:0009245">
    <property type="term" value="P:lipid A biosynthetic process"/>
    <property type="evidence" value="ECO:0007669"/>
    <property type="project" value="TreeGrafter"/>
</dbReference>
<keyword evidence="3" id="KW-0276">Fatty acid metabolism</keyword>
<dbReference type="PANTHER" id="PTHR20863:SF76">
    <property type="entry name" value="CARRIER DOMAIN-CONTAINING PROTEIN"/>
    <property type="match status" value="1"/>
</dbReference>
<dbReference type="AlphaFoldDB" id="A0A1H7ZXA3"/>
<evidence type="ECO:0000259" key="6">
    <source>
        <dbReference type="PROSITE" id="PS50075"/>
    </source>
</evidence>
<dbReference type="UniPathway" id="UPA00094"/>
<dbReference type="InterPro" id="IPR003231">
    <property type="entry name" value="ACP"/>
</dbReference>
<dbReference type="PANTHER" id="PTHR20863">
    <property type="entry name" value="ACYL CARRIER PROTEIN"/>
    <property type="match status" value="1"/>
</dbReference>
<evidence type="ECO:0000313" key="8">
    <source>
        <dbReference type="Proteomes" id="UP000198744"/>
    </source>
</evidence>
<dbReference type="GO" id="GO:0016020">
    <property type="term" value="C:membrane"/>
    <property type="evidence" value="ECO:0007669"/>
    <property type="project" value="GOC"/>
</dbReference>
<dbReference type="NCBIfam" id="NF002150">
    <property type="entry name" value="PRK00982.1-4"/>
    <property type="match status" value="1"/>
</dbReference>
<dbReference type="NCBIfam" id="TIGR00517">
    <property type="entry name" value="acyl_carrier"/>
    <property type="match status" value="1"/>
</dbReference>
<comment type="function">
    <text evidence="3 5">Carrier of the growing fatty acid chain in fatty acid biosynthesis.</text>
</comment>
<keyword evidence="3" id="KW-0444">Lipid biosynthesis</keyword>
<sequence>MTLEEKVLEIIVDQLEVTAEECVPEAFFIDDLGADSLDLAELLLEMEDTFDVEISTEELKKIRRIQDVIDFLKARNVTWD</sequence>
<dbReference type="InterPro" id="IPR009081">
    <property type="entry name" value="PP-bd_ACP"/>
</dbReference>
<dbReference type="SUPFAM" id="SSF47336">
    <property type="entry name" value="ACP-like"/>
    <property type="match status" value="1"/>
</dbReference>
<evidence type="ECO:0000313" key="7">
    <source>
        <dbReference type="EMBL" id="SEM62218.1"/>
    </source>
</evidence>
<accession>A0A1H7ZXA3</accession>
<dbReference type="STRING" id="43775.SAMN04489760_12742"/>
<feature type="modified residue" description="O-(pantetheine 4'-phosphoryl)serine" evidence="3">
    <location>
        <position position="36"/>
    </location>
</feature>
<dbReference type="PROSITE" id="PS50075">
    <property type="entry name" value="CARRIER"/>
    <property type="match status" value="1"/>
</dbReference>
<dbReference type="NCBIfam" id="NF002148">
    <property type="entry name" value="PRK00982.1-2"/>
    <property type="match status" value="1"/>
</dbReference>
<name>A0A1H7ZXA3_9BACT</name>
<comment type="PTM">
    <text evidence="5">4'-phosphopantetheine is transferred from CoA to a specific serine of apo-ACP by acpS.</text>
</comment>
<comment type="subcellular location">
    <subcellularLocation>
        <location evidence="3">Cytoplasm</location>
    </subcellularLocation>
</comment>
<dbReference type="Pfam" id="PF00550">
    <property type="entry name" value="PP-binding"/>
    <property type="match status" value="1"/>
</dbReference>
<keyword evidence="3" id="KW-0443">Lipid metabolism</keyword>
<dbReference type="GO" id="GO:0000036">
    <property type="term" value="F:acyl carrier activity"/>
    <property type="evidence" value="ECO:0007669"/>
    <property type="project" value="UniProtKB-UniRule"/>
</dbReference>
<reference evidence="7 8" key="1">
    <citation type="submission" date="2016-10" db="EMBL/GenBank/DDBJ databases">
        <authorList>
            <person name="de Groot N.N."/>
        </authorList>
    </citation>
    <scope>NUCLEOTIDE SEQUENCE [LARGE SCALE GENOMIC DNA]</scope>
    <source>
        <strain evidence="7 8">DSM 8423</strain>
    </source>
</reference>
<dbReference type="GO" id="GO:0005829">
    <property type="term" value="C:cytosol"/>
    <property type="evidence" value="ECO:0007669"/>
    <property type="project" value="TreeGrafter"/>
</dbReference>
<dbReference type="Gene3D" id="1.10.1200.10">
    <property type="entry name" value="ACP-like"/>
    <property type="match status" value="1"/>
</dbReference>
<keyword evidence="3" id="KW-0963">Cytoplasm</keyword>
<dbReference type="HAMAP" id="MF_01217">
    <property type="entry name" value="Acyl_carrier"/>
    <property type="match status" value="1"/>
</dbReference>
<proteinExistence type="inferred from homology"/>
<protein>
    <recommendedName>
        <fullName evidence="3 4">Acyl carrier protein</fullName>
        <shortName evidence="3">ACP</shortName>
    </recommendedName>
</protein>
<comment type="similarity">
    <text evidence="3">Belongs to the acyl carrier protein (ACP) family.</text>
</comment>
<dbReference type="RefSeq" id="WP_093884385.1">
    <property type="nucleotide sequence ID" value="NZ_FOBS01000027.1"/>
</dbReference>
<dbReference type="OrthoDB" id="9804551at2"/>
<evidence type="ECO:0000256" key="2">
    <source>
        <dbReference type="ARBA" id="ARBA00022553"/>
    </source>
</evidence>
<keyword evidence="1 3" id="KW-0596">Phosphopantetheine</keyword>
<keyword evidence="3" id="KW-0275">Fatty acid biosynthesis</keyword>
<keyword evidence="8" id="KW-1185">Reference proteome</keyword>
<comment type="PTM">
    <text evidence="3">4'-phosphopantetheine is transferred from CoA to a specific serine of apo-ACP by AcpS. This modification is essential for activity because fatty acids are bound in thioester linkage to the sulfhydryl of the prosthetic group.</text>
</comment>
<dbReference type="GO" id="GO:0000035">
    <property type="term" value="F:acyl binding"/>
    <property type="evidence" value="ECO:0007669"/>
    <property type="project" value="TreeGrafter"/>
</dbReference>
<keyword evidence="2 3" id="KW-0597">Phosphoprotein</keyword>
<dbReference type="EMBL" id="FOBS01000027">
    <property type="protein sequence ID" value="SEM62218.1"/>
    <property type="molecule type" value="Genomic_DNA"/>
</dbReference>
<evidence type="ECO:0000256" key="5">
    <source>
        <dbReference type="RuleBase" id="RU003545"/>
    </source>
</evidence>
<gene>
    <name evidence="3" type="primary">acpP</name>
    <name evidence="7" type="ORF">SAMN04489760_12742</name>
</gene>
<evidence type="ECO:0000256" key="1">
    <source>
        <dbReference type="ARBA" id="ARBA00022450"/>
    </source>
</evidence>
<feature type="domain" description="Carrier" evidence="6">
    <location>
        <begin position="1"/>
        <end position="76"/>
    </location>
</feature>
<dbReference type="Proteomes" id="UP000198744">
    <property type="component" value="Unassembled WGS sequence"/>
</dbReference>
<dbReference type="InterPro" id="IPR036736">
    <property type="entry name" value="ACP-like_sf"/>
</dbReference>
<evidence type="ECO:0000256" key="3">
    <source>
        <dbReference type="HAMAP-Rule" id="MF_01217"/>
    </source>
</evidence>
<comment type="pathway">
    <text evidence="3 5">Lipid metabolism; fatty acid biosynthesis.</text>
</comment>
<organism evidence="7 8">
    <name type="scientific">Syntrophus gentianae</name>
    <dbReference type="NCBI Taxonomy" id="43775"/>
    <lineage>
        <taxon>Bacteria</taxon>
        <taxon>Pseudomonadati</taxon>
        <taxon>Thermodesulfobacteriota</taxon>
        <taxon>Syntrophia</taxon>
        <taxon>Syntrophales</taxon>
        <taxon>Syntrophaceae</taxon>
        <taxon>Syntrophus</taxon>
    </lineage>
</organism>